<reference evidence="2" key="1">
    <citation type="submission" date="2020-08" db="EMBL/GenBank/DDBJ databases">
        <title>Genomic Encyclopedia of Type Strains, Phase IV (KMG-IV): sequencing the most valuable type-strain genomes for metagenomic binning, comparative biology and taxonomic classification.</title>
        <authorList>
            <person name="Goeker M."/>
        </authorList>
    </citation>
    <scope>NUCLEOTIDE SEQUENCE [LARGE SCALE GENOMIC DNA]</scope>
    <source>
        <strain evidence="2">DSM 105040</strain>
    </source>
</reference>
<feature type="signal peptide" evidence="1">
    <location>
        <begin position="1"/>
        <end position="22"/>
    </location>
</feature>
<dbReference type="EMBL" id="JACIEQ010000001">
    <property type="protein sequence ID" value="MBB4021524.1"/>
    <property type="molecule type" value="Genomic_DNA"/>
</dbReference>
<dbReference type="InterPro" id="IPR019613">
    <property type="entry name" value="DUF4198"/>
</dbReference>
<sequence length="270" mass="29120">MRAIFSLFVMILALASTPRAGAHEFWLSPEQYQVAPGAPIRADIRVGQNFKGAAYSYVPVNVARFDIVTGGVITPVTARMGDRPALSMAMPGAGLIVIVHETTDTMLTYAEWQKFADFVTHKALPDALDRHAARGLPRTGFRESYRRFAKSLIAVGDGAGQDHAVGLETEIVALANPYTDALPAGLPIQALYQGAPRQGAQIEVFEKAPDGAVHTIFLTTAADGRANVPVKPGHEYLLDAVVLRDTGNDDPKAGPVWRSLWASLTFKMPE</sequence>
<evidence type="ECO:0000256" key="1">
    <source>
        <dbReference type="SAM" id="SignalP"/>
    </source>
</evidence>
<dbReference type="Proteomes" id="UP000585681">
    <property type="component" value="Unassembled WGS sequence"/>
</dbReference>
<dbReference type="Pfam" id="PF10670">
    <property type="entry name" value="DUF4198"/>
    <property type="match status" value="1"/>
</dbReference>
<keyword evidence="1" id="KW-0732">Signal</keyword>
<evidence type="ECO:0000313" key="3">
    <source>
        <dbReference type="Proteomes" id="UP000585681"/>
    </source>
</evidence>
<gene>
    <name evidence="2" type="ORF">GGR17_001315</name>
</gene>
<proteinExistence type="predicted"/>
<comment type="caution">
    <text evidence="2">The sequence shown here is derived from an EMBL/GenBank/DDBJ whole genome shotgun (WGS) entry which is preliminary data.</text>
</comment>
<dbReference type="AlphaFoldDB" id="A0A840C6L5"/>
<feature type="chain" id="PRO_5032465681" description="DUF4198 domain-containing protein" evidence="1">
    <location>
        <begin position="23"/>
        <end position="270"/>
    </location>
</feature>
<name>A0A840C6L5_9RHOB</name>
<dbReference type="RefSeq" id="WP_054537614.1">
    <property type="nucleotide sequence ID" value="NZ_JACIEQ010000001.1"/>
</dbReference>
<protein>
    <recommendedName>
        <fullName evidence="4">DUF4198 domain-containing protein</fullName>
    </recommendedName>
</protein>
<organism evidence="2 3">
    <name type="scientific">Actibacterium naphthalenivorans</name>
    <dbReference type="NCBI Taxonomy" id="1614693"/>
    <lineage>
        <taxon>Bacteria</taxon>
        <taxon>Pseudomonadati</taxon>
        <taxon>Pseudomonadota</taxon>
        <taxon>Alphaproteobacteria</taxon>
        <taxon>Rhodobacterales</taxon>
        <taxon>Roseobacteraceae</taxon>
        <taxon>Actibacterium</taxon>
    </lineage>
</organism>
<evidence type="ECO:0008006" key="4">
    <source>
        <dbReference type="Google" id="ProtNLM"/>
    </source>
</evidence>
<keyword evidence="3" id="KW-1185">Reference proteome</keyword>
<evidence type="ECO:0000313" key="2">
    <source>
        <dbReference type="EMBL" id="MBB4021524.1"/>
    </source>
</evidence>
<accession>A0A840C6L5</accession>